<dbReference type="PANTHER" id="PTHR30349">
    <property type="entry name" value="PHAGE INTEGRASE-RELATED"/>
    <property type="match status" value="1"/>
</dbReference>
<evidence type="ECO:0000259" key="4">
    <source>
        <dbReference type="PROSITE" id="PS51898"/>
    </source>
</evidence>
<dbReference type="Gene3D" id="1.10.443.10">
    <property type="entry name" value="Intergrase catalytic core"/>
    <property type="match status" value="1"/>
</dbReference>
<evidence type="ECO:0000313" key="5">
    <source>
        <dbReference type="EMBL" id="QCD35159.1"/>
    </source>
</evidence>
<dbReference type="SUPFAM" id="SSF56349">
    <property type="entry name" value="DNA breaking-rejoining enzymes"/>
    <property type="match status" value="1"/>
</dbReference>
<dbReference type="EMBL" id="CP039393">
    <property type="protein sequence ID" value="QCD35159.1"/>
    <property type="molecule type" value="Genomic_DNA"/>
</dbReference>
<dbReference type="InterPro" id="IPR011010">
    <property type="entry name" value="DNA_brk_join_enz"/>
</dbReference>
<dbReference type="InterPro" id="IPR013762">
    <property type="entry name" value="Integrase-like_cat_sf"/>
</dbReference>
<proteinExistence type="inferred from homology"/>
<keyword evidence="3" id="KW-0233">DNA recombination</keyword>
<name>A0A4P7VPP7_9BACT</name>
<dbReference type="InterPro" id="IPR025269">
    <property type="entry name" value="SAM-like_dom"/>
</dbReference>
<evidence type="ECO:0000256" key="3">
    <source>
        <dbReference type="ARBA" id="ARBA00023172"/>
    </source>
</evidence>
<comment type="similarity">
    <text evidence="1">Belongs to the 'phage' integrase family.</text>
</comment>
<dbReference type="InterPro" id="IPR002104">
    <property type="entry name" value="Integrase_catalytic"/>
</dbReference>
<evidence type="ECO:0000256" key="1">
    <source>
        <dbReference type="ARBA" id="ARBA00008857"/>
    </source>
</evidence>
<accession>A0A4P7VPP7</accession>
<dbReference type="PANTHER" id="PTHR30349:SF64">
    <property type="entry name" value="PROPHAGE INTEGRASE INTD-RELATED"/>
    <property type="match status" value="1"/>
</dbReference>
<dbReference type="OrthoDB" id="1112270at2"/>
<dbReference type="Proteomes" id="UP000297031">
    <property type="component" value="Chromosome"/>
</dbReference>
<dbReference type="KEGG" id="mgod:E7746_04310"/>
<dbReference type="InterPro" id="IPR050090">
    <property type="entry name" value="Tyrosine_recombinase_XerCD"/>
</dbReference>
<gene>
    <name evidence="5" type="ORF">E7746_04310</name>
</gene>
<reference evidence="5 6" key="1">
    <citation type="submission" date="2019-02" db="EMBL/GenBank/DDBJ databases">
        <title>Isolation and identification of novel species under the genus Muribaculum.</title>
        <authorList>
            <person name="Miyake S."/>
            <person name="Ding Y."/>
            <person name="Low A."/>
            <person name="Soh M."/>
            <person name="Seedorf H."/>
        </authorList>
    </citation>
    <scope>NUCLEOTIDE SEQUENCE [LARGE SCALE GENOMIC DNA]</scope>
    <source>
        <strain evidence="5 6">TLL-A4</strain>
    </source>
</reference>
<keyword evidence="6" id="KW-1185">Reference proteome</keyword>
<dbReference type="InterPro" id="IPR010998">
    <property type="entry name" value="Integrase_recombinase_N"/>
</dbReference>
<keyword evidence="2" id="KW-0238">DNA-binding</keyword>
<feature type="domain" description="Tyr recombinase" evidence="4">
    <location>
        <begin position="221"/>
        <end position="404"/>
    </location>
</feature>
<dbReference type="AlphaFoldDB" id="A0A4P7VPP7"/>
<protein>
    <submittedName>
        <fullName evidence="5">Site-specific integrase</fullName>
    </submittedName>
</protein>
<dbReference type="Gene3D" id="1.10.150.130">
    <property type="match status" value="1"/>
</dbReference>
<dbReference type="PROSITE" id="PS51898">
    <property type="entry name" value="TYR_RECOMBINASE"/>
    <property type="match status" value="1"/>
</dbReference>
<sequence length="410" mass="47240">MASVKVKFRSSAVDGNVGAVYYQIIHDRKVRRLPTDYRIYPSEWSDSSSTVVTTMRSERYPVVISIRENINRDIEQLSRIVKRFETKGLLFSASDIVNEFQRYEQECSLLNFMGEIIVKLKQNGKIRTAETYISALNSFTKFIDISKAKGHYFMGNEIMLYGITSDIVEYYESYLHSRGVTPNTISFYMRILRAVYNRAVEKDLIEQSFPFRHVYTGIDKTVKRALPLAVIKKIKALDLSLCPALDYARDMFLMSFYLRGMSFIDMAFLRKSDLRNGHVLYRRRKTGQRLTIEWTKEMQVVIDKYPESRAGYLLPIIRNTGINERCAYRNMSYNINRSLKKIAQMINADIPLTLYVARHSWASAAKSKGIPISVISEGMGHDSETTTRIYLASLDTAVVDRANSIILKSL</sequence>
<dbReference type="GO" id="GO:0006310">
    <property type="term" value="P:DNA recombination"/>
    <property type="evidence" value="ECO:0007669"/>
    <property type="project" value="UniProtKB-KW"/>
</dbReference>
<dbReference type="CDD" id="cd01185">
    <property type="entry name" value="INTN1_C_like"/>
    <property type="match status" value="1"/>
</dbReference>
<dbReference type="RefSeq" id="WP_123395884.1">
    <property type="nucleotide sequence ID" value="NZ_CANQMU010000004.1"/>
</dbReference>
<evidence type="ECO:0000256" key="2">
    <source>
        <dbReference type="ARBA" id="ARBA00023125"/>
    </source>
</evidence>
<dbReference type="Pfam" id="PF00589">
    <property type="entry name" value="Phage_integrase"/>
    <property type="match status" value="1"/>
</dbReference>
<dbReference type="GO" id="GO:0015074">
    <property type="term" value="P:DNA integration"/>
    <property type="evidence" value="ECO:0007669"/>
    <property type="project" value="InterPro"/>
</dbReference>
<organism evidence="5 6">
    <name type="scientific">Muribaculum gordoncarteri</name>
    <dbReference type="NCBI Taxonomy" id="2530390"/>
    <lineage>
        <taxon>Bacteria</taxon>
        <taxon>Pseudomonadati</taxon>
        <taxon>Bacteroidota</taxon>
        <taxon>Bacteroidia</taxon>
        <taxon>Bacteroidales</taxon>
        <taxon>Muribaculaceae</taxon>
        <taxon>Muribaculum</taxon>
    </lineage>
</organism>
<evidence type="ECO:0000313" key="6">
    <source>
        <dbReference type="Proteomes" id="UP000297031"/>
    </source>
</evidence>
<dbReference type="GO" id="GO:0003677">
    <property type="term" value="F:DNA binding"/>
    <property type="evidence" value="ECO:0007669"/>
    <property type="project" value="UniProtKB-KW"/>
</dbReference>
<dbReference type="Pfam" id="PF13102">
    <property type="entry name" value="Phage_int_SAM_5"/>
    <property type="match status" value="1"/>
</dbReference>